<gene>
    <name evidence="1" type="ORF">GS8_1679</name>
</gene>
<dbReference type="Proteomes" id="UP000773850">
    <property type="component" value="Unassembled WGS sequence"/>
</dbReference>
<reference evidence="1 2" key="1">
    <citation type="submission" date="2016-03" db="EMBL/GenBank/DDBJ databases">
        <title>Spore heat resistance.</title>
        <authorList>
            <person name="Boekhorst J."/>
            <person name="Berendsen E.M."/>
            <person name="Wells-Bennik M.H."/>
            <person name="Kuipers O.P."/>
        </authorList>
    </citation>
    <scope>NUCLEOTIDE SEQUENCE [LARGE SCALE GENOMIC DNA]</scope>
    <source>
        <strain evidence="1 2">GS8</strain>
    </source>
</reference>
<dbReference type="EMBL" id="LUCS01000027">
    <property type="protein sequence ID" value="KAF6511008.1"/>
    <property type="molecule type" value="Genomic_DNA"/>
</dbReference>
<evidence type="ECO:0000313" key="2">
    <source>
        <dbReference type="Proteomes" id="UP000773850"/>
    </source>
</evidence>
<accession>A0ABQ7HFM5</accession>
<comment type="caution">
    <text evidence="1">The sequence shown here is derived from an EMBL/GenBank/DDBJ whole genome shotgun (WGS) entry which is preliminary data.</text>
</comment>
<keyword evidence="2" id="KW-1185">Reference proteome</keyword>
<evidence type="ECO:0000313" key="1">
    <source>
        <dbReference type="EMBL" id="KAF6511008.1"/>
    </source>
</evidence>
<organism evidence="1 2">
    <name type="scientific">Geobacillus stearothermophilus</name>
    <name type="common">Bacillus stearothermophilus</name>
    <dbReference type="NCBI Taxonomy" id="1422"/>
    <lineage>
        <taxon>Bacteria</taxon>
        <taxon>Bacillati</taxon>
        <taxon>Bacillota</taxon>
        <taxon>Bacilli</taxon>
        <taxon>Bacillales</taxon>
        <taxon>Anoxybacillaceae</taxon>
        <taxon>Geobacillus</taxon>
    </lineage>
</organism>
<sequence>MLFFDFLVWSVFSSCLRSAVSRYRRFARYDTNNGTFAAQWLR</sequence>
<name>A0ABQ7HFM5_GEOSE</name>
<protein>
    <submittedName>
        <fullName evidence="1">Uncharacterized protein</fullName>
    </submittedName>
</protein>
<proteinExistence type="predicted"/>